<protein>
    <submittedName>
        <fullName evidence="1">Uncharacterized protein</fullName>
    </submittedName>
</protein>
<evidence type="ECO:0000313" key="2">
    <source>
        <dbReference type="Proteomes" id="UP000545386"/>
    </source>
</evidence>
<name>A0A842HIH8_9BURK</name>
<gene>
    <name evidence="1" type="ORF">GTU67_00745</name>
</gene>
<sequence>MKALFGRRAKRYRCADLFTAFSAEIGRPIRRNTVCKFPIGIILLSVSLD</sequence>
<comment type="caution">
    <text evidence="1">The sequence shown here is derived from an EMBL/GenBank/DDBJ whole genome shotgun (WGS) entry which is preliminary data.</text>
</comment>
<dbReference type="RefSeq" id="WP_185778287.1">
    <property type="nucleotide sequence ID" value="NZ_JACJUU010000001.1"/>
</dbReference>
<reference evidence="1 2" key="1">
    <citation type="submission" date="2020-08" db="EMBL/GenBank/DDBJ databases">
        <title>Paraeoetvoesia sp. YC-7-48 draft genome sequence.</title>
        <authorList>
            <person name="Yao L."/>
        </authorList>
    </citation>
    <scope>NUCLEOTIDE SEQUENCE [LARGE SCALE GENOMIC DNA]</scope>
    <source>
        <strain evidence="2">YC-7-48</strain>
    </source>
</reference>
<accession>A0A842HIH8</accession>
<organism evidence="1 2">
    <name type="scientific">Pusillimonas minor</name>
    <dbReference type="NCBI Taxonomy" id="2697024"/>
    <lineage>
        <taxon>Bacteria</taxon>
        <taxon>Pseudomonadati</taxon>
        <taxon>Pseudomonadota</taxon>
        <taxon>Betaproteobacteria</taxon>
        <taxon>Burkholderiales</taxon>
        <taxon>Alcaligenaceae</taxon>
        <taxon>Pusillimonas</taxon>
    </lineage>
</organism>
<evidence type="ECO:0000313" key="1">
    <source>
        <dbReference type="EMBL" id="MBC2768439.1"/>
    </source>
</evidence>
<dbReference type="EMBL" id="JACJUU010000001">
    <property type="protein sequence ID" value="MBC2768439.1"/>
    <property type="molecule type" value="Genomic_DNA"/>
</dbReference>
<dbReference type="Proteomes" id="UP000545386">
    <property type="component" value="Unassembled WGS sequence"/>
</dbReference>
<keyword evidence="2" id="KW-1185">Reference proteome</keyword>
<proteinExistence type="predicted"/>
<dbReference type="AlphaFoldDB" id="A0A842HIH8"/>